<dbReference type="EnsemblMetazoa" id="AALFPA23_008610.R11658">
    <property type="protein sequence ID" value="AALFPA23_008610.P11658"/>
    <property type="gene ID" value="AALFPA23_008610"/>
</dbReference>
<evidence type="ECO:0000313" key="3">
    <source>
        <dbReference type="Proteomes" id="UP000069940"/>
    </source>
</evidence>
<dbReference type="InterPro" id="IPR011050">
    <property type="entry name" value="Pectin_lyase_fold/virulence"/>
</dbReference>
<dbReference type="SUPFAM" id="SSF51126">
    <property type="entry name" value="Pectin lyase-like"/>
    <property type="match status" value="1"/>
</dbReference>
<dbReference type="InterPro" id="IPR057508">
    <property type="entry name" value="SHCBP-like_N"/>
</dbReference>
<sequence length="543" mass="62014">MEMEVFEFKKSLLVRHQEATHVLNVRGVPIPASAVKKEWSLFLEVAMESNGWQALWRIPRAVCQELSKKFPTVVAGTVEKVLFDELKAIIYVEAVEDDDLHLPERQLVSLSELWPLRHQKNTLLNVERTADCLDQLRFFYQHVWMPWDYDNDDDDRDWGVKHLDSRMKFYCDLKNRTMPKRLTSHVLTLLDEANQLQKKRELLTLHMDDEDEVALMDGCPASELLRIRLRIQDIKNEIETLEFFAPKMRKIYEQVRFPKETYYSKDQPSGDYNPDSDSSAYVVTHIGSLAQQIDYLETAKRLVGTLTPVRICYSLQDALDRSESSAQMLVSPGRHDIKLRGDLSSKGSIQAVVGDRSKTVICSRQDDNALLTITGDYRLENVTLDCTNVQTGILIKRGTIMLKNCCLKGDPRDVSSSGILICGNATLLLENCQVQNFSTGISANASDCDIRLLNETTVQDCIEGIKLVEGCRFGVSSSKIINCRNYGVVLEVEEEYDGQQRDEAITCYHDHWRLSDREEFNIGKACQFESNGRGNFAIVNTNY</sequence>
<accession>A0ABM1YF61</accession>
<dbReference type="RefSeq" id="XP_029728532.2">
    <property type="nucleotide sequence ID" value="XM_029872672.2"/>
</dbReference>
<dbReference type="Proteomes" id="UP000069940">
    <property type="component" value="Unassembled WGS sequence"/>
</dbReference>
<dbReference type="PANTHER" id="PTHR14695:SF4">
    <property type="entry name" value="PROTEIN NESSUN DORMA"/>
    <property type="match status" value="1"/>
</dbReference>
<evidence type="ECO:0000259" key="1">
    <source>
        <dbReference type="Pfam" id="PF23762"/>
    </source>
</evidence>
<dbReference type="GeneID" id="115266443"/>
<keyword evidence="3" id="KW-1185">Reference proteome</keyword>
<proteinExistence type="predicted"/>
<protein>
    <recommendedName>
        <fullName evidence="1">SHC SH2 domain-containing protein</fullName>
    </recommendedName>
</protein>
<reference evidence="2" key="2">
    <citation type="submission" date="2025-05" db="UniProtKB">
        <authorList>
            <consortium name="EnsemblMetazoa"/>
        </authorList>
    </citation>
    <scope>IDENTIFICATION</scope>
    <source>
        <strain evidence="2">Foshan</strain>
    </source>
</reference>
<dbReference type="InterPro" id="IPR045140">
    <property type="entry name" value="SHCBP1-like"/>
</dbReference>
<evidence type="ECO:0000313" key="2">
    <source>
        <dbReference type="EnsemblMetazoa" id="AALFPA23_008610.P11658"/>
    </source>
</evidence>
<organism evidence="2 3">
    <name type="scientific">Aedes albopictus</name>
    <name type="common">Asian tiger mosquito</name>
    <name type="synonym">Stegomyia albopicta</name>
    <dbReference type="NCBI Taxonomy" id="7160"/>
    <lineage>
        <taxon>Eukaryota</taxon>
        <taxon>Metazoa</taxon>
        <taxon>Ecdysozoa</taxon>
        <taxon>Arthropoda</taxon>
        <taxon>Hexapoda</taxon>
        <taxon>Insecta</taxon>
        <taxon>Pterygota</taxon>
        <taxon>Neoptera</taxon>
        <taxon>Endopterygota</taxon>
        <taxon>Diptera</taxon>
        <taxon>Nematocera</taxon>
        <taxon>Culicoidea</taxon>
        <taxon>Culicidae</taxon>
        <taxon>Culicinae</taxon>
        <taxon>Aedini</taxon>
        <taxon>Aedes</taxon>
        <taxon>Stegomyia</taxon>
    </lineage>
</organism>
<feature type="domain" description="SHC SH2" evidence="1">
    <location>
        <begin position="31"/>
        <end position="242"/>
    </location>
</feature>
<dbReference type="Pfam" id="PF23762">
    <property type="entry name" value="SHCBP_N"/>
    <property type="match status" value="1"/>
</dbReference>
<name>A0ABM1YF61_AEDAL</name>
<reference evidence="3" key="1">
    <citation type="journal article" date="2015" name="Proc. Natl. Acad. Sci. U.S.A.">
        <title>Genome sequence of the Asian Tiger mosquito, Aedes albopictus, reveals insights into its biology, genetics, and evolution.</title>
        <authorList>
            <person name="Chen X.G."/>
            <person name="Jiang X."/>
            <person name="Gu J."/>
            <person name="Xu M."/>
            <person name="Wu Y."/>
            <person name="Deng Y."/>
            <person name="Zhang C."/>
            <person name="Bonizzoni M."/>
            <person name="Dermauw W."/>
            <person name="Vontas J."/>
            <person name="Armbruster P."/>
            <person name="Huang X."/>
            <person name="Yang Y."/>
            <person name="Zhang H."/>
            <person name="He W."/>
            <person name="Peng H."/>
            <person name="Liu Y."/>
            <person name="Wu K."/>
            <person name="Chen J."/>
            <person name="Lirakis M."/>
            <person name="Topalis P."/>
            <person name="Van Leeuwen T."/>
            <person name="Hall A.B."/>
            <person name="Jiang X."/>
            <person name="Thorpe C."/>
            <person name="Mueller R.L."/>
            <person name="Sun C."/>
            <person name="Waterhouse R.M."/>
            <person name="Yan G."/>
            <person name="Tu Z.J."/>
            <person name="Fang X."/>
            <person name="James A.A."/>
        </authorList>
    </citation>
    <scope>NUCLEOTIDE SEQUENCE [LARGE SCALE GENOMIC DNA]</scope>
    <source>
        <strain evidence="3">Foshan</strain>
    </source>
</reference>
<dbReference type="PANTHER" id="PTHR14695">
    <property type="entry name" value="SHC SH2-DOMAIN BINDING PROTEIN 1-RELATED"/>
    <property type="match status" value="1"/>
</dbReference>